<accession>A0A3P7MU75</accession>
<dbReference type="EMBL" id="UYRW01011736">
    <property type="protein sequence ID" value="VDM99851.1"/>
    <property type="molecule type" value="Genomic_DNA"/>
</dbReference>
<feature type="non-terminal residue" evidence="1">
    <location>
        <position position="1"/>
    </location>
</feature>
<proteinExistence type="predicted"/>
<dbReference type="Gene3D" id="1.20.58.80">
    <property type="entry name" value="Phosphotransferase system, lactose/cellobiose-type IIA subunit"/>
    <property type="match status" value="1"/>
</dbReference>
<dbReference type="OrthoDB" id="8178618at2759"/>
<name>A0A3P7MU75_ONCOC</name>
<organism evidence="1 2">
    <name type="scientific">Onchocerca ochengi</name>
    <name type="common">Filarial nematode worm</name>
    <dbReference type="NCBI Taxonomy" id="42157"/>
    <lineage>
        <taxon>Eukaryota</taxon>
        <taxon>Metazoa</taxon>
        <taxon>Ecdysozoa</taxon>
        <taxon>Nematoda</taxon>
        <taxon>Chromadorea</taxon>
        <taxon>Rhabditida</taxon>
        <taxon>Spirurina</taxon>
        <taxon>Spiruromorpha</taxon>
        <taxon>Filarioidea</taxon>
        <taxon>Onchocercidae</taxon>
        <taxon>Onchocerca</taxon>
    </lineage>
</organism>
<dbReference type="Proteomes" id="UP000271087">
    <property type="component" value="Unassembled WGS sequence"/>
</dbReference>
<dbReference type="AlphaFoldDB" id="A0A3P7MU75"/>
<protein>
    <submittedName>
        <fullName evidence="1">Uncharacterized protein</fullName>
    </submittedName>
</protein>
<evidence type="ECO:0000313" key="2">
    <source>
        <dbReference type="Proteomes" id="UP000271087"/>
    </source>
</evidence>
<keyword evidence="2" id="KW-1185">Reference proteome</keyword>
<gene>
    <name evidence="1" type="ORF">NOO_LOCUS12722</name>
</gene>
<evidence type="ECO:0000313" key="1">
    <source>
        <dbReference type="EMBL" id="VDM99851.1"/>
    </source>
</evidence>
<sequence length="143" mass="16564">VINGSYQMTIKWYAGEKECNIKININDDGSIKLIKDNGITEEQLRANKEVFDEAKLKMQAGDEEDAYKLFTRMRIISGIIIGKSDFRESKNSPGINKPNTYDESLVIDPRDLVFCVIRKPELLLWIMEMIKGIVMEILLWRYS</sequence>
<reference evidence="1 2" key="1">
    <citation type="submission" date="2018-08" db="EMBL/GenBank/DDBJ databases">
        <authorList>
            <person name="Laetsch R D."/>
            <person name="Stevens L."/>
            <person name="Kumar S."/>
            <person name="Blaxter L. M."/>
        </authorList>
    </citation>
    <scope>NUCLEOTIDE SEQUENCE [LARGE SCALE GENOMIC DNA]</scope>
</reference>